<feature type="transmembrane region" description="Helical" evidence="2">
    <location>
        <begin position="124"/>
        <end position="144"/>
    </location>
</feature>
<keyword evidence="2" id="KW-0812">Transmembrane</keyword>
<gene>
    <name evidence="3" type="ORF">CMsap09_02550</name>
</gene>
<feature type="region of interest" description="Disordered" evidence="1">
    <location>
        <begin position="322"/>
        <end position="364"/>
    </location>
</feature>
<feature type="transmembrane region" description="Helical" evidence="2">
    <location>
        <begin position="156"/>
        <end position="173"/>
    </location>
</feature>
<feature type="compositionally biased region" description="Pro residues" evidence="1">
    <location>
        <begin position="351"/>
        <end position="364"/>
    </location>
</feature>
<evidence type="ECO:0000313" key="3">
    <source>
        <dbReference type="EMBL" id="OUE07801.1"/>
    </source>
</evidence>
<dbReference type="AlphaFoldDB" id="A0A251XQK7"/>
<protein>
    <submittedName>
        <fullName evidence="3">Uncharacterized protein</fullName>
    </submittedName>
</protein>
<reference evidence="3 4" key="1">
    <citation type="submission" date="2016-08" db="EMBL/GenBank/DDBJ databases">
        <title>Genome sequence of Clavibacter michiganensis spp. strain CASJ009.</title>
        <authorList>
            <person name="Thapa S.P."/>
            <person name="Coaker G."/>
        </authorList>
    </citation>
    <scope>NUCLEOTIDE SEQUENCE [LARGE SCALE GENOMIC DNA]</scope>
    <source>
        <strain evidence="3">CASJ009</strain>
    </source>
</reference>
<dbReference type="EMBL" id="MDHJ01000001">
    <property type="protein sequence ID" value="OUE07801.1"/>
    <property type="molecule type" value="Genomic_DNA"/>
</dbReference>
<keyword evidence="2" id="KW-1133">Transmembrane helix</keyword>
<dbReference type="Proteomes" id="UP000195106">
    <property type="component" value="Unassembled WGS sequence"/>
</dbReference>
<evidence type="ECO:0000256" key="2">
    <source>
        <dbReference type="SAM" id="Phobius"/>
    </source>
</evidence>
<feature type="compositionally biased region" description="Polar residues" evidence="1">
    <location>
        <begin position="328"/>
        <end position="340"/>
    </location>
</feature>
<sequence>MNTADPALDTRIRAFAAAVRARLADLDPEDVDDLTGGLEADLQEEAADHDGALELGDPVRYADELRSSAGLPERTSATPAPASPLSLLRQRIDETGRETLRTVRGNRELSAILDLLIVFRPVWWLLRAWAGYQCALIVLAVVFGSSHPFTLLPGGPLGWLLLAALTLVSVQWGRGRWAGSRFLRTSRTVVSVATALSLVVLVPVALTDSASDGYVDESTYSPPYQEPGLSLDGKAIANLFAYDAEGDLLDRVQLFDQDGEPVTTVSGIEEDGRVVDPTTGEYVTPADGAWNVFPLDRDMIAVADGSVPVGSGVVRPPFAKALPLGSVGTATPSPSPSDDATTAPEDAPGGEPAPEPTPTPEPTP</sequence>
<evidence type="ECO:0000256" key="1">
    <source>
        <dbReference type="SAM" id="MobiDB-lite"/>
    </source>
</evidence>
<evidence type="ECO:0000313" key="4">
    <source>
        <dbReference type="Proteomes" id="UP000195106"/>
    </source>
</evidence>
<name>A0A251XQK7_9MICO</name>
<comment type="caution">
    <text evidence="3">The sequence shown here is derived from an EMBL/GenBank/DDBJ whole genome shotgun (WGS) entry which is preliminary data.</text>
</comment>
<organism evidence="3 4">
    <name type="scientific">Clavibacter michiganensis</name>
    <dbReference type="NCBI Taxonomy" id="28447"/>
    <lineage>
        <taxon>Bacteria</taxon>
        <taxon>Bacillati</taxon>
        <taxon>Actinomycetota</taxon>
        <taxon>Actinomycetes</taxon>
        <taxon>Micrococcales</taxon>
        <taxon>Microbacteriaceae</taxon>
        <taxon>Clavibacter</taxon>
    </lineage>
</organism>
<keyword evidence="2" id="KW-0472">Membrane</keyword>
<accession>A0A251XQK7</accession>
<feature type="transmembrane region" description="Helical" evidence="2">
    <location>
        <begin position="185"/>
        <end position="206"/>
    </location>
</feature>
<proteinExistence type="predicted"/>